<dbReference type="PANTHER" id="PTHR24161">
    <property type="entry name" value="ANK_REP_REGION DOMAIN-CONTAINING PROTEIN-RELATED"/>
    <property type="match status" value="1"/>
</dbReference>
<gene>
    <name evidence="4" type="ORF">CTAYLR_007757</name>
</gene>
<feature type="repeat" description="ANK" evidence="3">
    <location>
        <begin position="169"/>
        <end position="209"/>
    </location>
</feature>
<evidence type="ECO:0000313" key="5">
    <source>
        <dbReference type="Proteomes" id="UP001230188"/>
    </source>
</evidence>
<dbReference type="InterPro" id="IPR002110">
    <property type="entry name" value="Ankyrin_rpt"/>
</dbReference>
<dbReference type="SUPFAM" id="SSF48403">
    <property type="entry name" value="Ankyrin repeat"/>
    <property type="match status" value="1"/>
</dbReference>
<feature type="repeat" description="ANK" evidence="3">
    <location>
        <begin position="128"/>
        <end position="154"/>
    </location>
</feature>
<feature type="repeat" description="ANK" evidence="3">
    <location>
        <begin position="94"/>
        <end position="126"/>
    </location>
</feature>
<feature type="repeat" description="ANK" evidence="3">
    <location>
        <begin position="60"/>
        <end position="93"/>
    </location>
</feature>
<evidence type="ECO:0000256" key="3">
    <source>
        <dbReference type="PROSITE-ProRule" id="PRU00023"/>
    </source>
</evidence>
<proteinExistence type="predicted"/>
<evidence type="ECO:0000256" key="1">
    <source>
        <dbReference type="ARBA" id="ARBA00022737"/>
    </source>
</evidence>
<keyword evidence="2 3" id="KW-0040">ANK repeat</keyword>
<dbReference type="Pfam" id="PF12796">
    <property type="entry name" value="Ank_2"/>
    <property type="match status" value="1"/>
</dbReference>
<reference evidence="4" key="1">
    <citation type="submission" date="2023-01" db="EMBL/GenBank/DDBJ databases">
        <title>Metagenome sequencing of chrysophaentin producing Chrysophaeum taylorii.</title>
        <authorList>
            <person name="Davison J."/>
            <person name="Bewley C."/>
        </authorList>
    </citation>
    <scope>NUCLEOTIDE SEQUENCE</scope>
    <source>
        <strain evidence="4">NIES-1699</strain>
    </source>
</reference>
<dbReference type="PROSITE" id="PS50088">
    <property type="entry name" value="ANK_REPEAT"/>
    <property type="match status" value="4"/>
</dbReference>
<evidence type="ECO:0000256" key="2">
    <source>
        <dbReference type="ARBA" id="ARBA00023043"/>
    </source>
</evidence>
<sequence length="286" mass="30426">MMLRLRSLARHAVAVVGVSAACEPRLDTPPLFDAIERRDLSEVRRLVDDDGGVVEARNKEGLTPLLVAARSRDGAPIIKVLVGAGAELDAADKLGRTALHFSCLGGHAVSTRLLIQGGADISQRDARRGATPAHYAAAFARVEVLRLLVSAARDEAGVANNLVDERDNLGRSPLHWSALSAHRDWAQDRSVDVARLLIDAGALATARDKTGATPAHTAAQLGAAAFLDVLVRHGQASETPIMHEADNRGLTPLDIAAAKYDRTRLSLKPRISTGPIALRPATTTKR</sequence>
<comment type="caution">
    <text evidence="4">The sequence shown here is derived from an EMBL/GenBank/DDBJ whole genome shotgun (WGS) entry which is preliminary data.</text>
</comment>
<accession>A0AAD7UAF8</accession>
<keyword evidence="5" id="KW-1185">Reference proteome</keyword>
<dbReference type="AlphaFoldDB" id="A0AAD7UAF8"/>
<dbReference type="PANTHER" id="PTHR24161:SF121">
    <property type="entry name" value="M-PHASE PHOSPHOPROTEIN 8"/>
    <property type="match status" value="1"/>
</dbReference>
<dbReference type="SMART" id="SM00248">
    <property type="entry name" value="ANK"/>
    <property type="match status" value="5"/>
</dbReference>
<protein>
    <recommendedName>
        <fullName evidence="6">Ankyrin repeat domain-containing protein</fullName>
    </recommendedName>
</protein>
<organism evidence="4 5">
    <name type="scientific">Chrysophaeum taylorii</name>
    <dbReference type="NCBI Taxonomy" id="2483200"/>
    <lineage>
        <taxon>Eukaryota</taxon>
        <taxon>Sar</taxon>
        <taxon>Stramenopiles</taxon>
        <taxon>Ochrophyta</taxon>
        <taxon>Pelagophyceae</taxon>
        <taxon>Pelagomonadales</taxon>
        <taxon>Pelagomonadaceae</taxon>
        <taxon>Chrysophaeum</taxon>
    </lineage>
</organism>
<keyword evidence="1" id="KW-0677">Repeat</keyword>
<dbReference type="Pfam" id="PF00023">
    <property type="entry name" value="Ank"/>
    <property type="match status" value="1"/>
</dbReference>
<name>A0AAD7UAF8_9STRA</name>
<dbReference type="Gene3D" id="1.25.40.20">
    <property type="entry name" value="Ankyrin repeat-containing domain"/>
    <property type="match status" value="2"/>
</dbReference>
<evidence type="ECO:0000313" key="4">
    <source>
        <dbReference type="EMBL" id="KAJ8601281.1"/>
    </source>
</evidence>
<dbReference type="PROSITE" id="PS51257">
    <property type="entry name" value="PROKAR_LIPOPROTEIN"/>
    <property type="match status" value="1"/>
</dbReference>
<dbReference type="PROSITE" id="PS50297">
    <property type="entry name" value="ANK_REP_REGION"/>
    <property type="match status" value="3"/>
</dbReference>
<dbReference type="Proteomes" id="UP001230188">
    <property type="component" value="Unassembled WGS sequence"/>
</dbReference>
<evidence type="ECO:0008006" key="6">
    <source>
        <dbReference type="Google" id="ProtNLM"/>
    </source>
</evidence>
<dbReference type="EMBL" id="JAQMWT010000441">
    <property type="protein sequence ID" value="KAJ8601281.1"/>
    <property type="molecule type" value="Genomic_DNA"/>
</dbReference>
<dbReference type="InterPro" id="IPR036770">
    <property type="entry name" value="Ankyrin_rpt-contain_sf"/>
</dbReference>